<evidence type="ECO:0000259" key="4">
    <source>
        <dbReference type="Pfam" id="PF24472"/>
    </source>
</evidence>
<evidence type="ECO:0000259" key="3">
    <source>
        <dbReference type="Pfam" id="PF13621"/>
    </source>
</evidence>
<dbReference type="Pfam" id="PF24472">
    <property type="entry name" value="ARM_KDM8_N"/>
    <property type="match status" value="1"/>
</dbReference>
<feature type="domain" description="DM8" evidence="4">
    <location>
        <begin position="7"/>
        <end position="125"/>
    </location>
</feature>
<protein>
    <recommendedName>
        <fullName evidence="7">Cupin-like domain-containing protein</fullName>
    </recommendedName>
</protein>
<dbReference type="EMBL" id="JAFEMO010000010">
    <property type="protein sequence ID" value="KAH7560494.1"/>
    <property type="molecule type" value="Genomic_DNA"/>
</dbReference>
<dbReference type="Proteomes" id="UP000827721">
    <property type="component" value="Unassembled WGS sequence"/>
</dbReference>
<comment type="similarity">
    <text evidence="1">Belongs to the JARID1 histone demethylase family.</text>
</comment>
<name>A0ABQ8HHF5_9ROSI</name>
<dbReference type="InterPro" id="IPR056520">
    <property type="entry name" value="ARM_KDM8_N"/>
</dbReference>
<keyword evidence="2" id="KW-0812">Transmembrane</keyword>
<gene>
    <name evidence="5" type="ORF">JRO89_XS10G0030900</name>
</gene>
<reference evidence="5 6" key="1">
    <citation type="submission" date="2021-02" db="EMBL/GenBank/DDBJ databases">
        <title>Plant Genome Project.</title>
        <authorList>
            <person name="Zhang R.-G."/>
        </authorList>
    </citation>
    <scope>NUCLEOTIDE SEQUENCE [LARGE SCALE GENOMIC DNA]</scope>
    <source>
        <tissue evidence="5">Leaves</tissue>
    </source>
</reference>
<comment type="caution">
    <text evidence="5">The sequence shown here is derived from an EMBL/GenBank/DDBJ whole genome shotgun (WGS) entry which is preliminary data.</text>
</comment>
<sequence length="249" mass="27762">MDHHLSTPILDEESPRILQAISEHGGYAYVRMVAQAEAGDMRAAEAAREMAWEQLHCGPWHSVLPIWRDAYSMACLHVAKYHYRSGELGEALRILDMGVIMGGSLLRNDLDSAIETVSSKAREGQNGLSDEGRTLVSDEFDKAEALRVLPVRSLSCKLVGKRSALSLEGFLSEYFLSGSPVIITDCMGHWPARTRWNDIDYLKRVAGDRTVPVEVISLSVFVMKFALVMVVYALFSPKNPHKLHPYDTS</sequence>
<keyword evidence="2" id="KW-0472">Membrane</keyword>
<dbReference type="Gene3D" id="2.60.120.650">
    <property type="entry name" value="Cupin"/>
    <property type="match status" value="1"/>
</dbReference>
<keyword evidence="2" id="KW-1133">Transmembrane helix</keyword>
<proteinExistence type="inferred from homology"/>
<accession>A0ABQ8HHF5</accession>
<dbReference type="InterPro" id="IPR041667">
    <property type="entry name" value="Cupin_8"/>
</dbReference>
<dbReference type="Pfam" id="PF13621">
    <property type="entry name" value="Cupin_8"/>
    <property type="match status" value="1"/>
</dbReference>
<organism evidence="5 6">
    <name type="scientific">Xanthoceras sorbifolium</name>
    <dbReference type="NCBI Taxonomy" id="99658"/>
    <lineage>
        <taxon>Eukaryota</taxon>
        <taxon>Viridiplantae</taxon>
        <taxon>Streptophyta</taxon>
        <taxon>Embryophyta</taxon>
        <taxon>Tracheophyta</taxon>
        <taxon>Spermatophyta</taxon>
        <taxon>Magnoliopsida</taxon>
        <taxon>eudicotyledons</taxon>
        <taxon>Gunneridae</taxon>
        <taxon>Pentapetalae</taxon>
        <taxon>rosids</taxon>
        <taxon>malvids</taxon>
        <taxon>Sapindales</taxon>
        <taxon>Sapindaceae</taxon>
        <taxon>Xanthoceroideae</taxon>
        <taxon>Xanthoceras</taxon>
    </lineage>
</organism>
<evidence type="ECO:0000313" key="6">
    <source>
        <dbReference type="Proteomes" id="UP000827721"/>
    </source>
</evidence>
<keyword evidence="6" id="KW-1185">Reference proteome</keyword>
<evidence type="ECO:0008006" key="7">
    <source>
        <dbReference type="Google" id="ProtNLM"/>
    </source>
</evidence>
<feature type="transmembrane region" description="Helical" evidence="2">
    <location>
        <begin position="215"/>
        <end position="235"/>
    </location>
</feature>
<feature type="domain" description="Cupin-like" evidence="3">
    <location>
        <begin position="170"/>
        <end position="215"/>
    </location>
</feature>
<evidence type="ECO:0000256" key="1">
    <source>
        <dbReference type="ARBA" id="ARBA00006801"/>
    </source>
</evidence>
<evidence type="ECO:0000313" key="5">
    <source>
        <dbReference type="EMBL" id="KAH7560494.1"/>
    </source>
</evidence>
<evidence type="ECO:0000256" key="2">
    <source>
        <dbReference type="SAM" id="Phobius"/>
    </source>
</evidence>
<dbReference type="SUPFAM" id="SSF51197">
    <property type="entry name" value="Clavaminate synthase-like"/>
    <property type="match status" value="1"/>
</dbReference>